<dbReference type="InterPro" id="IPR026268">
    <property type="entry name" value="RseC"/>
</dbReference>
<gene>
    <name evidence="2" type="ORF">ENW00_06725</name>
</gene>
<reference evidence="2" key="1">
    <citation type="journal article" date="2020" name="mSystems">
        <title>Genome- and Community-Level Interaction Insights into Carbon Utilization and Element Cycling Functions of Hydrothermarchaeota in Hydrothermal Sediment.</title>
        <authorList>
            <person name="Zhou Z."/>
            <person name="Liu Y."/>
            <person name="Xu W."/>
            <person name="Pan J."/>
            <person name="Luo Z.H."/>
            <person name="Li M."/>
        </authorList>
    </citation>
    <scope>NUCLEOTIDE SEQUENCE [LARGE SCALE GENOMIC DNA]</scope>
    <source>
        <strain evidence="2">SpSt-81</strain>
    </source>
</reference>
<proteinExistence type="predicted"/>
<comment type="caution">
    <text evidence="2">The sequence shown here is derived from an EMBL/GenBank/DDBJ whole genome shotgun (WGS) entry which is preliminary data.</text>
</comment>
<dbReference type="PANTHER" id="PTHR35867:SF1">
    <property type="entry name" value="PROTEIN RSEC"/>
    <property type="match status" value="1"/>
</dbReference>
<dbReference type="PIRSF" id="PIRSF004923">
    <property type="entry name" value="RseC"/>
    <property type="match status" value="1"/>
</dbReference>
<keyword evidence="1" id="KW-0812">Transmembrane</keyword>
<evidence type="ECO:0000256" key="1">
    <source>
        <dbReference type="SAM" id="Phobius"/>
    </source>
</evidence>
<accession>A0A7C3MLC2</accession>
<protein>
    <submittedName>
        <fullName evidence="2">Polyunsaturated fatty acid synthase PfaC</fullName>
    </submittedName>
</protein>
<dbReference type="EMBL" id="DTIN01000025">
    <property type="protein sequence ID" value="HFX13831.1"/>
    <property type="molecule type" value="Genomic_DNA"/>
</dbReference>
<dbReference type="PANTHER" id="PTHR35867">
    <property type="entry name" value="PROTEIN RSEC"/>
    <property type="match status" value="1"/>
</dbReference>
<dbReference type="InterPro" id="IPR007359">
    <property type="entry name" value="SigmaE_reg_RseC_MucC"/>
</dbReference>
<dbReference type="Pfam" id="PF04246">
    <property type="entry name" value="RseC_MucC"/>
    <property type="match status" value="1"/>
</dbReference>
<keyword evidence="1" id="KW-1133">Transmembrane helix</keyword>
<evidence type="ECO:0000313" key="2">
    <source>
        <dbReference type="EMBL" id="HFX13831.1"/>
    </source>
</evidence>
<name>A0A7C3MLC2_DICTH</name>
<organism evidence="2">
    <name type="scientific">Dictyoglomus thermophilum</name>
    <dbReference type="NCBI Taxonomy" id="14"/>
    <lineage>
        <taxon>Bacteria</taxon>
        <taxon>Pseudomonadati</taxon>
        <taxon>Dictyoglomota</taxon>
        <taxon>Dictyoglomia</taxon>
        <taxon>Dictyoglomales</taxon>
        <taxon>Dictyoglomaceae</taxon>
        <taxon>Dictyoglomus</taxon>
    </lineage>
</organism>
<feature type="transmembrane region" description="Helical" evidence="1">
    <location>
        <begin position="99"/>
        <end position="119"/>
    </location>
</feature>
<keyword evidence="1" id="KW-0472">Membrane</keyword>
<sequence>MVEFGKVVDKKGNILKIELNPTSTCKICGLCHSEGTYNFYLDALDNCNAKVGDTVVIEIERKKYYKALFLIYGLPLILFIIGVILGYLFNPKIHFDPQLFGLILGFLLMALGYILVRFLDRKLSKKQQYIMVAKKVV</sequence>
<feature type="transmembrane region" description="Helical" evidence="1">
    <location>
        <begin position="67"/>
        <end position="87"/>
    </location>
</feature>
<dbReference type="AlphaFoldDB" id="A0A7C3MLC2"/>